<feature type="non-terminal residue" evidence="2">
    <location>
        <position position="308"/>
    </location>
</feature>
<feature type="region of interest" description="Disordered" evidence="1">
    <location>
        <begin position="1"/>
        <end position="21"/>
    </location>
</feature>
<dbReference type="AlphaFoldDB" id="A0A1E1VZH9"/>
<sequence length="308" mass="34510">APARAEPCPDIHGLDTQAPPHLPAVRSIADQHRVELDLFADNKENDNSIYNAETQMLPAEKDTTDDNIFNATTQLPYEKQTNESLNHNNNGIFVADTQLPADKDDAAVDRNDTIFSADTQPPTGDKDINISIEPKNTSKDRINKSTDVIMFDELDTQPFFDDLQSQPIVPPEMFTNEDNLEEDIPLSQNDTVDDDGHVRLKHKKQNTCMSPIPVNRKTRLKSDSSTDCEDIDILPTQVIPPKPVVDDELTDCEDESMDIDLNKFNGVPPSNPKVNFEDLATQVIPEVVENFDERNIPSSNTKVNFEDL</sequence>
<dbReference type="EMBL" id="GDQN01010908">
    <property type="protein sequence ID" value="JAT80146.1"/>
    <property type="molecule type" value="Transcribed_RNA"/>
</dbReference>
<organism evidence="2">
    <name type="scientific">Pectinophora gossypiella</name>
    <name type="common">Cotton pink bollworm</name>
    <name type="synonym">Depressaria gossypiella</name>
    <dbReference type="NCBI Taxonomy" id="13191"/>
    <lineage>
        <taxon>Eukaryota</taxon>
        <taxon>Metazoa</taxon>
        <taxon>Ecdysozoa</taxon>
        <taxon>Arthropoda</taxon>
        <taxon>Hexapoda</taxon>
        <taxon>Insecta</taxon>
        <taxon>Pterygota</taxon>
        <taxon>Neoptera</taxon>
        <taxon>Endopterygota</taxon>
        <taxon>Lepidoptera</taxon>
        <taxon>Glossata</taxon>
        <taxon>Ditrysia</taxon>
        <taxon>Gelechioidea</taxon>
        <taxon>Gelechiidae</taxon>
        <taxon>Apatetrinae</taxon>
        <taxon>Pectinophora</taxon>
    </lineage>
</organism>
<proteinExistence type="predicted"/>
<name>A0A1E1VZH9_PECGO</name>
<protein>
    <submittedName>
        <fullName evidence="2">Uncharacterized protein</fullName>
    </submittedName>
</protein>
<feature type="non-terminal residue" evidence="2">
    <location>
        <position position="1"/>
    </location>
</feature>
<reference evidence="2" key="1">
    <citation type="submission" date="2015-09" db="EMBL/GenBank/DDBJ databases">
        <title>De novo assembly of Pectinophora gossypiella (Pink Bollworm) gut transcriptome.</title>
        <authorList>
            <person name="Tassone E.E."/>
        </authorList>
    </citation>
    <scope>NUCLEOTIDE SEQUENCE</scope>
</reference>
<dbReference type="OrthoDB" id="342264at2759"/>
<gene>
    <name evidence="2" type="ORF">g.8107</name>
</gene>
<evidence type="ECO:0000256" key="1">
    <source>
        <dbReference type="SAM" id="MobiDB-lite"/>
    </source>
</evidence>
<accession>A0A1E1VZH9</accession>
<evidence type="ECO:0000313" key="2">
    <source>
        <dbReference type="EMBL" id="JAT80146.1"/>
    </source>
</evidence>